<evidence type="ECO:0000256" key="1">
    <source>
        <dbReference type="SAM" id="MobiDB-lite"/>
    </source>
</evidence>
<dbReference type="GO" id="GO:0008237">
    <property type="term" value="F:metallopeptidase activity"/>
    <property type="evidence" value="ECO:0007669"/>
    <property type="project" value="InterPro"/>
</dbReference>
<dbReference type="Proteomes" id="UP000324760">
    <property type="component" value="Chromosome"/>
</dbReference>
<feature type="compositionally biased region" description="Polar residues" evidence="1">
    <location>
        <begin position="474"/>
        <end position="486"/>
    </location>
</feature>
<dbReference type="Pfam" id="PF13688">
    <property type="entry name" value="Reprolysin_5"/>
    <property type="match status" value="1"/>
</dbReference>
<feature type="region of interest" description="Disordered" evidence="1">
    <location>
        <begin position="446"/>
        <end position="504"/>
    </location>
</feature>
<sequence>MEIYGQYLRKLGRFKKAWKYHVLSAFLMVFVTRVDAATIDIMVVYDTTAASWVANNGGMETFSLDAVNRLNQTMVNSGIDLSLNLVHYMSVPYTTASTPNGSFSTDIDALESGQGAFSAVSSARDTYGADLVAMFIDHGQAYGIVGTGNLLWAWGGDPSAAFSVNAIRAVALDDTLTHEVGHNLGAAHAKSQVSAPGPNRSLDNQYSAGWYFKGDDSVDYHTIMAYGNDGQGGSYFPVPIFSNPLVLHKGTSVGHAQDGDNSRLIRETMGVVSSYRESTVTPVPPPTVTEALDNTSLNFVLGGDVQWQGQTSITSDGEDAAFSGYLGHNQSSWIETTITGPGVLTFDWSVSSEDYNSGASCWDSLNFTLDGLPSSEVYNGKSQICGVVPGNPFISEEVNIPAGVHTIRWTYIKDSSVDKGLDRGWLDKVVYTPRLFDSDNDGLDDAFETANGLNPNDPSDANGDRDNDGLTNLAEYQQGTGINNPDSDNDGAPDGYDSQPLNPQYLGHGQLNAQVTQNWKTIDFPSQFAQPVVIAGPPSFNGSDPGVVRIKNVNNTGFEAKFQLRFQEWDYRIARGDTTHAEETIPHLILEKGRHRMSDGSIWEVGTFELSGSGTFAWNSFTEKFAGVPQVFLTIQTSNGGQAVTARVKNVFAGGFNAALFEEERLTDGHSAETVGYLAIYNPAGSGRTYIGGKALPYTLQQVPVGSHWRPVLHSALLVQEEQSKDNEVYHLDETLDVLAVGGQVFAQDISTKGIDTAALRQNAQPNSGKLAWGVVEGVTDQWTTVPLNKAYTSPVVVASLGERKGELGTVQVRNVTTDSFEVRYREWDYLDKVHSVGEQVFYLVAEAGEHTVGGLEVKAGTHTLSKIAPQADVISFGNAFGGLPGLFTGMMTSKGGELAVPRVLTHSTGQFQLGLQEQESLTDGHGNETVGWIAIQLGKGVSNGRRFEVVNRQVDDQGAQYDFTQNIRRRFPVTLQSVASMQGGDPVIAEQKDLGEKSVVIYLQEEKSKDSETAHGKETVGIFIGE</sequence>
<reference evidence="2 3" key="1">
    <citation type="journal article" date="2019" name="Biochem. Eng. J.">
        <title>Metabolic engineering of the marine bacteria Neptunomonas concharum for the production of acetoin and meso-2,3-butanediol from acetate.</title>
        <authorList>
            <person name="Li W."/>
            <person name="Pu N."/>
            <person name="Liu C.-X."/>
            <person name="Yuan Q.-P."/>
            <person name="Li Z.-J."/>
        </authorList>
    </citation>
    <scope>NUCLEOTIDE SEQUENCE [LARGE SCALE GENOMIC DNA]</scope>
    <source>
        <strain evidence="2 3">JCM17730</strain>
    </source>
</reference>
<name>A0A5P1RFX5_9GAMM</name>
<dbReference type="EMBL" id="CP043869">
    <property type="protein sequence ID" value="QEQ98116.1"/>
    <property type="molecule type" value="Genomic_DNA"/>
</dbReference>
<dbReference type="OrthoDB" id="9773411at2"/>
<accession>A0A5P1RFX5</accession>
<protein>
    <submittedName>
        <fullName evidence="2">Uncharacterized protein</fullName>
    </submittedName>
</protein>
<organism evidence="2 3">
    <name type="scientific">Neptunomonas concharum</name>
    <dbReference type="NCBI Taxonomy" id="1031538"/>
    <lineage>
        <taxon>Bacteria</taxon>
        <taxon>Pseudomonadati</taxon>
        <taxon>Pseudomonadota</taxon>
        <taxon>Gammaproteobacteria</taxon>
        <taxon>Oceanospirillales</taxon>
        <taxon>Oceanospirillaceae</taxon>
        <taxon>Neptunomonas</taxon>
    </lineage>
</organism>
<evidence type="ECO:0000313" key="3">
    <source>
        <dbReference type="Proteomes" id="UP000324760"/>
    </source>
</evidence>
<gene>
    <name evidence="2" type="ORF">F0U83_16130</name>
</gene>
<dbReference type="AlphaFoldDB" id="A0A5P1RFX5"/>
<dbReference type="InterPro" id="IPR024079">
    <property type="entry name" value="MetalloPept_cat_dom_sf"/>
</dbReference>
<keyword evidence="3" id="KW-1185">Reference proteome</keyword>
<dbReference type="Gene3D" id="3.40.390.10">
    <property type="entry name" value="Collagenase (Catalytic Domain)"/>
    <property type="match status" value="1"/>
</dbReference>
<dbReference type="RefSeq" id="WP_138988066.1">
    <property type="nucleotide sequence ID" value="NZ_CP043869.1"/>
</dbReference>
<dbReference type="SUPFAM" id="SSF55486">
    <property type="entry name" value="Metalloproteases ('zincins'), catalytic domain"/>
    <property type="match status" value="1"/>
</dbReference>
<proteinExistence type="predicted"/>
<evidence type="ECO:0000313" key="2">
    <source>
        <dbReference type="EMBL" id="QEQ98116.1"/>
    </source>
</evidence>
<dbReference type="KEGG" id="ncu:F0U83_16130"/>